<gene>
    <name evidence="2" type="ORF">LK996_02690</name>
</gene>
<comment type="caution">
    <text evidence="2">The sequence shown here is derived from an EMBL/GenBank/DDBJ whole genome shotgun (WGS) entry which is preliminary data.</text>
</comment>
<dbReference type="Proteomes" id="UP001165293">
    <property type="component" value="Unassembled WGS sequence"/>
</dbReference>
<dbReference type="PANTHER" id="PTHR23150">
    <property type="entry name" value="SULFATASE MODIFYING FACTOR 1, 2"/>
    <property type="match status" value="1"/>
</dbReference>
<sequence>MPLFAGTVLAAACALSACDGKRGAPDTGPDGAARNPLVTISGEGAVVVPAWQPPQVFIAEGDEPKVIAEAETALRELRLFGGPRDAIPLLLELHARMPDDPRVAALRERANAALIAEGDAALARMDSDPEGLVRAHQVGEVGRTAAHEDPAMRAYLTRIDRADQSMQLDHRGERELQSGRLGDAPGERGALQYFREAMERRPGDARAAQGIAAVESALIRRAEEAASKNDFASAERWLQSAASVRPGMETVEDARQRIAMQRRARVRELLDQGMAASLRENGLPQARRTLSDMLRIAAPGDPAAAELRARIDQVAHYGLFRAGQVFTDALRAGTRGPPMVVVPHGGFRMGARDGEEGASPSERPLHYVRFDRGFAMSRTETTVGEFRRFVQATGYRSRAVRRGHSIVYAERTGNLVRRSGVDWRHDFEGKPARDDMPVLHVSARDAEAYAQWLSQQTGERYGLPSEAQFEYAERAGSEGSLAWASRVPPSFAGNLTGGHDRSPTGRRWRNAFEGYGDGFWGPSPAGRFPSNAFGLHDLSGNVSEWVADCWHEGYRRAPADGQPWVNPGCRQRVIRGGSWASAPAQVRSAWRLSTDGDTTNARLGFRLVREL</sequence>
<evidence type="ECO:0000259" key="1">
    <source>
        <dbReference type="Pfam" id="PF03781"/>
    </source>
</evidence>
<dbReference type="InterPro" id="IPR051043">
    <property type="entry name" value="Sulfatase_Mod_Factor_Kinase"/>
</dbReference>
<feature type="domain" description="Sulfatase-modifying factor enzyme-like" evidence="1">
    <location>
        <begin position="337"/>
        <end position="609"/>
    </location>
</feature>
<proteinExistence type="predicted"/>
<evidence type="ECO:0000313" key="2">
    <source>
        <dbReference type="EMBL" id="MCC8361993.1"/>
    </source>
</evidence>
<dbReference type="RefSeq" id="WP_230525631.1">
    <property type="nucleotide sequence ID" value="NZ_JAJGAK010000001.1"/>
</dbReference>
<evidence type="ECO:0000313" key="3">
    <source>
        <dbReference type="Proteomes" id="UP001165293"/>
    </source>
</evidence>
<dbReference type="EMBL" id="JAJGAK010000001">
    <property type="protein sequence ID" value="MCC8361993.1"/>
    <property type="molecule type" value="Genomic_DNA"/>
</dbReference>
<dbReference type="InterPro" id="IPR005532">
    <property type="entry name" value="SUMF_dom"/>
</dbReference>
<name>A0ABS8JET0_9GAMM</name>
<reference evidence="2" key="1">
    <citation type="submission" date="2021-10" db="EMBL/GenBank/DDBJ databases">
        <authorList>
            <person name="Lyu M."/>
            <person name="Wang X."/>
            <person name="Meng X."/>
            <person name="Xu K."/>
        </authorList>
    </citation>
    <scope>NUCLEOTIDE SEQUENCE</scope>
    <source>
        <strain evidence="2">A6</strain>
    </source>
</reference>
<dbReference type="PANTHER" id="PTHR23150:SF35">
    <property type="entry name" value="BLL6746 PROTEIN"/>
    <property type="match status" value="1"/>
</dbReference>
<protein>
    <submittedName>
        <fullName evidence="2">Formylglycine-generating enzyme family protein</fullName>
    </submittedName>
</protein>
<dbReference type="InterPro" id="IPR042095">
    <property type="entry name" value="SUMF_sf"/>
</dbReference>
<dbReference type="SUPFAM" id="SSF56436">
    <property type="entry name" value="C-type lectin-like"/>
    <property type="match status" value="1"/>
</dbReference>
<dbReference type="Pfam" id="PF03781">
    <property type="entry name" value="FGE-sulfatase"/>
    <property type="match status" value="1"/>
</dbReference>
<organism evidence="2 3">
    <name type="scientific">Noviluteimonas lactosilytica</name>
    <dbReference type="NCBI Taxonomy" id="2888523"/>
    <lineage>
        <taxon>Bacteria</taxon>
        <taxon>Pseudomonadati</taxon>
        <taxon>Pseudomonadota</taxon>
        <taxon>Gammaproteobacteria</taxon>
        <taxon>Lysobacterales</taxon>
        <taxon>Lysobacteraceae</taxon>
        <taxon>Noviluteimonas</taxon>
    </lineage>
</organism>
<dbReference type="Gene3D" id="3.90.1580.10">
    <property type="entry name" value="paralog of FGE (formylglycine-generating enzyme)"/>
    <property type="match status" value="1"/>
</dbReference>
<dbReference type="InterPro" id="IPR016187">
    <property type="entry name" value="CTDL_fold"/>
</dbReference>
<accession>A0ABS8JET0</accession>
<keyword evidence="3" id="KW-1185">Reference proteome</keyword>